<dbReference type="Gene3D" id="3.30.160.60">
    <property type="entry name" value="Classic Zinc Finger"/>
    <property type="match status" value="12"/>
</dbReference>
<evidence type="ECO:0000256" key="13">
    <source>
        <dbReference type="PROSITE-ProRule" id="PRU01263"/>
    </source>
</evidence>
<feature type="binding site" evidence="13">
    <location>
        <position position="57"/>
    </location>
    <ligand>
        <name>Zn(2+)</name>
        <dbReference type="ChEBI" id="CHEBI:29105"/>
    </ligand>
</feature>
<organism evidence="16 17">
    <name type="scientific">Hypothenemus hampei</name>
    <name type="common">Coffee berry borer</name>
    <dbReference type="NCBI Taxonomy" id="57062"/>
    <lineage>
        <taxon>Eukaryota</taxon>
        <taxon>Metazoa</taxon>
        <taxon>Ecdysozoa</taxon>
        <taxon>Arthropoda</taxon>
        <taxon>Hexapoda</taxon>
        <taxon>Insecta</taxon>
        <taxon>Pterygota</taxon>
        <taxon>Neoptera</taxon>
        <taxon>Endopterygota</taxon>
        <taxon>Coleoptera</taxon>
        <taxon>Polyphaga</taxon>
        <taxon>Cucujiformia</taxon>
        <taxon>Curculionidae</taxon>
        <taxon>Scolytinae</taxon>
        <taxon>Hypothenemus</taxon>
    </lineage>
</organism>
<dbReference type="Proteomes" id="UP001566132">
    <property type="component" value="Unassembled WGS sequence"/>
</dbReference>
<evidence type="ECO:0000256" key="11">
    <source>
        <dbReference type="ARBA" id="ARBA00068876"/>
    </source>
</evidence>
<feature type="binding site" evidence="13">
    <location>
        <position position="11"/>
    </location>
    <ligand>
        <name>Zn(2+)</name>
        <dbReference type="ChEBI" id="CHEBI:29105"/>
    </ligand>
</feature>
<dbReference type="GO" id="GO:0008270">
    <property type="term" value="F:zinc ion binding"/>
    <property type="evidence" value="ECO:0007669"/>
    <property type="project" value="UniProtKB-UniRule"/>
</dbReference>
<dbReference type="PANTHER" id="PTHR23235:SF120">
    <property type="entry name" value="KRUPPEL-LIKE FACTOR 15"/>
    <property type="match status" value="1"/>
</dbReference>
<comment type="caution">
    <text evidence="16">The sequence shown here is derived from an EMBL/GenBank/DDBJ whole genome shotgun (WGS) entry which is preliminary data.</text>
</comment>
<evidence type="ECO:0000256" key="3">
    <source>
        <dbReference type="ARBA" id="ARBA00022723"/>
    </source>
</evidence>
<evidence type="ECO:0000256" key="2">
    <source>
        <dbReference type="ARBA" id="ARBA00006991"/>
    </source>
</evidence>
<dbReference type="SMART" id="SM00868">
    <property type="entry name" value="zf-AD"/>
    <property type="match status" value="1"/>
</dbReference>
<reference evidence="16 17" key="1">
    <citation type="submission" date="2024-05" db="EMBL/GenBank/DDBJ databases">
        <title>Genetic variation in Jamaican populations of the coffee berry borer (Hypothenemus hampei).</title>
        <authorList>
            <person name="Errbii M."/>
            <person name="Myrie A."/>
        </authorList>
    </citation>
    <scope>NUCLEOTIDE SEQUENCE [LARGE SCALE GENOMIC DNA]</scope>
    <source>
        <strain evidence="16">JA-Hopewell-2020-01-JO</strain>
        <tissue evidence="16">Whole body</tissue>
    </source>
</reference>
<evidence type="ECO:0000256" key="5">
    <source>
        <dbReference type="ARBA" id="ARBA00022771"/>
    </source>
</evidence>
<keyword evidence="4" id="KW-0677">Repeat</keyword>
<dbReference type="FunFam" id="3.30.160.60:FF:002343">
    <property type="entry name" value="Zinc finger protein 33A"/>
    <property type="match status" value="1"/>
</dbReference>
<keyword evidence="5 12" id="KW-0863">Zinc-finger</keyword>
<feature type="binding site" evidence="13">
    <location>
        <position position="60"/>
    </location>
    <ligand>
        <name>Zn(2+)</name>
        <dbReference type="ChEBI" id="CHEBI:29105"/>
    </ligand>
</feature>
<evidence type="ECO:0000313" key="16">
    <source>
        <dbReference type="EMBL" id="KAL1506573.1"/>
    </source>
</evidence>
<evidence type="ECO:0000256" key="7">
    <source>
        <dbReference type="ARBA" id="ARBA00023015"/>
    </source>
</evidence>
<dbReference type="InterPro" id="IPR012934">
    <property type="entry name" value="Znf_AD"/>
</dbReference>
<name>A0ABD1EZV3_HYPHA</name>
<dbReference type="FunFam" id="3.30.160.60:FF:000446">
    <property type="entry name" value="Zinc finger protein"/>
    <property type="match status" value="1"/>
</dbReference>
<feature type="domain" description="C2H2-type" evidence="14">
    <location>
        <begin position="470"/>
        <end position="497"/>
    </location>
</feature>
<dbReference type="FunFam" id="3.30.160.60:FF:001506">
    <property type="entry name" value="Zinc finger protein"/>
    <property type="match status" value="1"/>
</dbReference>
<dbReference type="PROSITE" id="PS51915">
    <property type="entry name" value="ZAD"/>
    <property type="match status" value="1"/>
</dbReference>
<dbReference type="Pfam" id="PF07776">
    <property type="entry name" value="zf-AD"/>
    <property type="match status" value="1"/>
</dbReference>
<evidence type="ECO:0000256" key="4">
    <source>
        <dbReference type="ARBA" id="ARBA00022737"/>
    </source>
</evidence>
<evidence type="ECO:0000256" key="12">
    <source>
        <dbReference type="PROSITE-ProRule" id="PRU00042"/>
    </source>
</evidence>
<dbReference type="FunFam" id="3.30.160.60:FF:000100">
    <property type="entry name" value="Zinc finger 45-like"/>
    <property type="match status" value="1"/>
</dbReference>
<feature type="binding site" evidence="13">
    <location>
        <position position="14"/>
    </location>
    <ligand>
        <name>Zn(2+)</name>
        <dbReference type="ChEBI" id="CHEBI:29105"/>
    </ligand>
</feature>
<dbReference type="FunFam" id="3.30.160.60:FF:000688">
    <property type="entry name" value="zinc finger protein 197 isoform X1"/>
    <property type="match status" value="1"/>
</dbReference>
<dbReference type="GO" id="GO:0005634">
    <property type="term" value="C:nucleus"/>
    <property type="evidence" value="ECO:0007669"/>
    <property type="project" value="UniProtKB-SubCell"/>
</dbReference>
<comment type="similarity">
    <text evidence="2">Belongs to the krueppel C2H2-type zinc-finger protein family.</text>
</comment>
<protein>
    <recommendedName>
        <fullName evidence="11">Zinc finger protein 865</fullName>
    </recommendedName>
</protein>
<dbReference type="AlphaFoldDB" id="A0ABD1EZV3"/>
<dbReference type="SUPFAM" id="SSF57716">
    <property type="entry name" value="Glucocorticoid receptor-like (DNA-binding domain)"/>
    <property type="match status" value="1"/>
</dbReference>
<dbReference type="SUPFAM" id="SSF57667">
    <property type="entry name" value="beta-beta-alpha zinc fingers"/>
    <property type="match status" value="7"/>
</dbReference>
<evidence type="ECO:0000313" key="17">
    <source>
        <dbReference type="Proteomes" id="UP001566132"/>
    </source>
</evidence>
<feature type="domain" description="C2H2-type" evidence="14">
    <location>
        <begin position="303"/>
        <end position="330"/>
    </location>
</feature>
<dbReference type="FunFam" id="3.30.160.60:FF:001480">
    <property type="entry name" value="Si:cabz01071911.3"/>
    <property type="match status" value="1"/>
</dbReference>
<dbReference type="FunFam" id="3.30.160.60:FF:000264">
    <property type="entry name" value="Zinc finger protein 236"/>
    <property type="match status" value="1"/>
</dbReference>
<dbReference type="GO" id="GO:0003677">
    <property type="term" value="F:DNA binding"/>
    <property type="evidence" value="ECO:0007669"/>
    <property type="project" value="UniProtKB-KW"/>
</dbReference>
<evidence type="ECO:0000256" key="1">
    <source>
        <dbReference type="ARBA" id="ARBA00004123"/>
    </source>
</evidence>
<feature type="domain" description="C2H2-type" evidence="14">
    <location>
        <begin position="359"/>
        <end position="386"/>
    </location>
</feature>
<feature type="domain" description="C2H2-type" evidence="14">
    <location>
        <begin position="609"/>
        <end position="631"/>
    </location>
</feature>
<keyword evidence="10" id="KW-0539">Nucleus</keyword>
<dbReference type="InterPro" id="IPR013087">
    <property type="entry name" value="Znf_C2H2_type"/>
</dbReference>
<feature type="domain" description="C2H2-type" evidence="14">
    <location>
        <begin position="581"/>
        <end position="608"/>
    </location>
</feature>
<comment type="subcellular location">
    <subcellularLocation>
        <location evidence="1">Nucleus</location>
    </subcellularLocation>
</comment>
<dbReference type="FunFam" id="3.30.160.60:FF:000145">
    <property type="entry name" value="Zinc finger protein 574"/>
    <property type="match status" value="1"/>
</dbReference>
<feature type="domain" description="ZAD" evidence="15">
    <location>
        <begin position="9"/>
        <end position="84"/>
    </location>
</feature>
<keyword evidence="8" id="KW-0238">DNA-binding</keyword>
<dbReference type="FunFam" id="3.30.160.60:FF:000065">
    <property type="entry name" value="B-cell CLL/lymphoma 6, member B"/>
    <property type="match status" value="1"/>
</dbReference>
<sequence length="637" mass="72943">MESDKNVSSCCRTCLRTSCDLIPLNAEDDDSVNIHFKLMACISEIVWLQDGFPKLICEDCIEQLRISFNFRNVCLTSNETLQKYVEQMSQKISPKDMIYDCLEATAKPDSTNSNDRHNTEFIHLKHFLDSESELGKSDSIEIKSKNRSRSCSPDSNTEHFVNDFNQSQAIEIEVQDIEEIIIQEKNDDSKSASKVILTNGQEFNIQDIQIGHQNALNLNQNQLKLDNSTNELTKETTEPKTAFKDKTIVITPFIKTDSEKIIKTNQGAPIKVYAIHKVTKNTAIQVHPPSSDKKATSVSSNPNTCSVCGNTYKKRANLKVHMRSHTGEKPFECRYCDKRFHHSSHLKEHIRRHTGEKPFACNICAKRFTIKGELTMHMKSHTGEKPYACTMCDRRCLTSTDLKIHMRTHTGEKPYSCECCLKRFSSLYILSSHMKIHTGDRPFSCKICDKSFTQSSHLNVHMKKHTGEKFACKLCPAKFSHSSQLTVHKREHTGKQPYKCEVCGKSCNYASELESHMTKHTGQKFACDICQKQFTTNAYLQEHTRVHTGENLFSCEICKRHFTRQQYLQKHIRTHTGEKPFSCYVCGKTFSQSSSLKVHSRIHTGERPYQCNICEKSFITSSDLSAHSKKHKKYINL</sequence>
<dbReference type="SMART" id="SM00355">
    <property type="entry name" value="ZnF_C2H2"/>
    <property type="match status" value="12"/>
</dbReference>
<dbReference type="PANTHER" id="PTHR23235">
    <property type="entry name" value="KRUEPPEL-LIKE TRANSCRIPTION FACTOR"/>
    <property type="match status" value="1"/>
</dbReference>
<proteinExistence type="inferred from homology"/>
<feature type="domain" description="C2H2-type" evidence="14">
    <location>
        <begin position="553"/>
        <end position="580"/>
    </location>
</feature>
<dbReference type="GO" id="GO:0006355">
    <property type="term" value="P:regulation of DNA-templated transcription"/>
    <property type="evidence" value="ECO:0007669"/>
    <property type="project" value="UniProtKB-ARBA"/>
</dbReference>
<evidence type="ECO:0000256" key="8">
    <source>
        <dbReference type="ARBA" id="ARBA00023125"/>
    </source>
</evidence>
<feature type="domain" description="C2H2-type" evidence="14">
    <location>
        <begin position="525"/>
        <end position="552"/>
    </location>
</feature>
<evidence type="ECO:0000259" key="14">
    <source>
        <dbReference type="PROSITE" id="PS50157"/>
    </source>
</evidence>
<feature type="domain" description="C2H2-type" evidence="14">
    <location>
        <begin position="387"/>
        <end position="414"/>
    </location>
</feature>
<dbReference type="PROSITE" id="PS50157">
    <property type="entry name" value="ZINC_FINGER_C2H2_2"/>
    <property type="match status" value="12"/>
</dbReference>
<feature type="domain" description="C2H2-type" evidence="14">
    <location>
        <begin position="498"/>
        <end position="525"/>
    </location>
</feature>
<dbReference type="FunFam" id="3.30.160.60:FF:001485">
    <property type="entry name" value="Krueppel-related zinc finger protein"/>
    <property type="match status" value="1"/>
</dbReference>
<keyword evidence="17" id="KW-1185">Reference proteome</keyword>
<keyword evidence="9" id="KW-0804">Transcription</keyword>
<evidence type="ECO:0000256" key="6">
    <source>
        <dbReference type="ARBA" id="ARBA00022833"/>
    </source>
</evidence>
<dbReference type="GO" id="GO:0030674">
    <property type="term" value="F:protein-macromolecule adaptor activity"/>
    <property type="evidence" value="ECO:0007669"/>
    <property type="project" value="UniProtKB-ARBA"/>
</dbReference>
<evidence type="ECO:0000256" key="9">
    <source>
        <dbReference type="ARBA" id="ARBA00023163"/>
    </source>
</evidence>
<keyword evidence="7" id="KW-0805">Transcription regulation</keyword>
<accession>A0ABD1EZV3</accession>
<keyword evidence="3 13" id="KW-0479">Metal-binding</keyword>
<evidence type="ECO:0000256" key="10">
    <source>
        <dbReference type="ARBA" id="ARBA00023242"/>
    </source>
</evidence>
<feature type="domain" description="C2H2-type" evidence="14">
    <location>
        <begin position="443"/>
        <end position="470"/>
    </location>
</feature>
<gene>
    <name evidence="16" type="ORF">ABEB36_005907</name>
</gene>
<dbReference type="PROSITE" id="PS00028">
    <property type="entry name" value="ZINC_FINGER_C2H2_1"/>
    <property type="match status" value="12"/>
</dbReference>
<dbReference type="Gene3D" id="3.40.1800.20">
    <property type="match status" value="1"/>
</dbReference>
<dbReference type="Pfam" id="PF00096">
    <property type="entry name" value="zf-C2H2"/>
    <property type="match status" value="10"/>
</dbReference>
<feature type="domain" description="C2H2-type" evidence="14">
    <location>
        <begin position="331"/>
        <end position="358"/>
    </location>
</feature>
<dbReference type="InterPro" id="IPR036236">
    <property type="entry name" value="Znf_C2H2_sf"/>
</dbReference>
<evidence type="ECO:0000259" key="15">
    <source>
        <dbReference type="PROSITE" id="PS51915"/>
    </source>
</evidence>
<dbReference type="EMBL" id="JBDJPC010000004">
    <property type="protein sequence ID" value="KAL1506573.1"/>
    <property type="molecule type" value="Genomic_DNA"/>
</dbReference>
<feature type="domain" description="C2H2-type" evidence="14">
    <location>
        <begin position="415"/>
        <end position="442"/>
    </location>
</feature>
<keyword evidence="6 13" id="KW-0862">Zinc</keyword>
<dbReference type="FunFam" id="3.30.160.60:FF:001177">
    <property type="entry name" value="Zinc finger protein 33A"/>
    <property type="match status" value="1"/>
</dbReference>